<dbReference type="InterPro" id="IPR053812">
    <property type="entry name" value="HTH_Sigma70_ECF-like"/>
</dbReference>
<accession>A0A4Y5YF50</accession>
<evidence type="ECO:0000313" key="3">
    <source>
        <dbReference type="Proteomes" id="UP000319809"/>
    </source>
</evidence>
<dbReference type="Gene3D" id="1.10.10.10">
    <property type="entry name" value="Winged helix-like DNA-binding domain superfamily/Winged helix DNA-binding domain"/>
    <property type="match status" value="1"/>
</dbReference>
<dbReference type="SUPFAM" id="SSF88659">
    <property type="entry name" value="Sigma3 and sigma4 domains of RNA polymerase sigma factors"/>
    <property type="match status" value="1"/>
</dbReference>
<evidence type="ECO:0000259" key="1">
    <source>
        <dbReference type="Pfam" id="PF07638"/>
    </source>
</evidence>
<proteinExistence type="predicted"/>
<organism evidence="2 3">
    <name type="scientific">Shewanella polaris</name>
    <dbReference type="NCBI Taxonomy" id="2588449"/>
    <lineage>
        <taxon>Bacteria</taxon>
        <taxon>Pseudomonadati</taxon>
        <taxon>Pseudomonadota</taxon>
        <taxon>Gammaproteobacteria</taxon>
        <taxon>Alteromonadales</taxon>
        <taxon>Shewanellaceae</taxon>
        <taxon>Shewanella</taxon>
    </lineage>
</organism>
<dbReference type="KEGG" id="spol:FH971_10080"/>
<dbReference type="EMBL" id="CP041036">
    <property type="protein sequence ID" value="QDE31295.1"/>
    <property type="molecule type" value="Genomic_DNA"/>
</dbReference>
<gene>
    <name evidence="2" type="ORF">FH971_10080</name>
</gene>
<dbReference type="Proteomes" id="UP000319809">
    <property type="component" value="Chromosome"/>
</dbReference>
<dbReference type="AlphaFoldDB" id="A0A4Y5YF50"/>
<feature type="domain" description="RNA polymerase sigma-70 ECF-like HTH" evidence="1">
    <location>
        <begin position="15"/>
        <end position="201"/>
    </location>
</feature>
<sequence length="203" mass="23747">MLKIGIIVSIRELNNATELLVGWQNRDKHQSEEFLTYAYQDIRAIVEKYLSKHQPNETILHDASITELANESVVKLHRWRNDEQPFESRQHFFDYVRVSVWHLLFGKPHKSLVEHQQAKYDFLHSQLLDSEIVLPNWTESLALSSALELLQQSHPRQAEVFELKNFAMVSHQQIADMLALSSRTVDNDLKFATVWLRAKLTDD</sequence>
<dbReference type="Pfam" id="PF07638">
    <property type="entry name" value="Sigma70_ECF"/>
    <property type="match status" value="1"/>
</dbReference>
<dbReference type="InterPro" id="IPR013324">
    <property type="entry name" value="RNA_pol_sigma_r3/r4-like"/>
</dbReference>
<keyword evidence="3" id="KW-1185">Reference proteome</keyword>
<reference evidence="2 3" key="1">
    <citation type="submission" date="2019-06" db="EMBL/GenBank/DDBJ databases">
        <title>The genome of Shewanella sp. SM1901.</title>
        <authorList>
            <person name="Cha Q."/>
        </authorList>
    </citation>
    <scope>NUCLEOTIDE SEQUENCE [LARGE SCALE GENOMIC DNA]</scope>
    <source>
        <strain evidence="2 3">SM1901</strain>
    </source>
</reference>
<evidence type="ECO:0000313" key="2">
    <source>
        <dbReference type="EMBL" id="QDE31295.1"/>
    </source>
</evidence>
<protein>
    <recommendedName>
        <fullName evidence="1">RNA polymerase sigma-70 ECF-like HTH domain-containing protein</fullName>
    </recommendedName>
</protein>
<dbReference type="InterPro" id="IPR036388">
    <property type="entry name" value="WH-like_DNA-bd_sf"/>
</dbReference>
<name>A0A4Y5YF50_9GAMM</name>